<dbReference type="InterPro" id="IPR036737">
    <property type="entry name" value="OmpA-like_sf"/>
</dbReference>
<dbReference type="InterPro" id="IPR019734">
    <property type="entry name" value="TPR_rpt"/>
</dbReference>
<feature type="repeat" description="TPR" evidence="4">
    <location>
        <begin position="56"/>
        <end position="89"/>
    </location>
</feature>
<dbReference type="PROSITE" id="PS51123">
    <property type="entry name" value="OMPA_2"/>
    <property type="match status" value="1"/>
</dbReference>
<dbReference type="PRINTS" id="PR01021">
    <property type="entry name" value="OMPADOMAIN"/>
</dbReference>
<dbReference type="PANTHER" id="PTHR30329">
    <property type="entry name" value="STATOR ELEMENT OF FLAGELLAR MOTOR COMPLEX"/>
    <property type="match status" value="1"/>
</dbReference>
<dbReference type="SUPFAM" id="SSF48452">
    <property type="entry name" value="TPR-like"/>
    <property type="match status" value="1"/>
</dbReference>
<evidence type="ECO:0000256" key="1">
    <source>
        <dbReference type="ARBA" id="ARBA00004442"/>
    </source>
</evidence>
<dbReference type="GO" id="GO:0009279">
    <property type="term" value="C:cell outer membrane"/>
    <property type="evidence" value="ECO:0007669"/>
    <property type="project" value="UniProtKB-SubCell"/>
</dbReference>
<proteinExistence type="predicted"/>
<dbReference type="Gene3D" id="3.30.1330.60">
    <property type="entry name" value="OmpA-like domain"/>
    <property type="match status" value="1"/>
</dbReference>
<evidence type="ECO:0000313" key="7">
    <source>
        <dbReference type="EMBL" id="XBQ22096.1"/>
    </source>
</evidence>
<comment type="subcellular location">
    <subcellularLocation>
        <location evidence="1">Cell outer membrane</location>
    </subcellularLocation>
</comment>
<keyword evidence="3" id="KW-0998">Cell outer membrane</keyword>
<dbReference type="Pfam" id="PF07676">
    <property type="entry name" value="PD40"/>
    <property type="match status" value="3"/>
</dbReference>
<keyword evidence="4" id="KW-0802">TPR repeat</keyword>
<dbReference type="SUPFAM" id="SSF82171">
    <property type="entry name" value="DPP6 N-terminal domain-like"/>
    <property type="match status" value="1"/>
</dbReference>
<evidence type="ECO:0000256" key="2">
    <source>
        <dbReference type="ARBA" id="ARBA00023136"/>
    </source>
</evidence>
<dbReference type="PROSITE" id="PS50005">
    <property type="entry name" value="TPR"/>
    <property type="match status" value="1"/>
</dbReference>
<dbReference type="InterPro" id="IPR006665">
    <property type="entry name" value="OmpA-like"/>
</dbReference>
<dbReference type="KEGG" id="fld:ABNE31_10850"/>
<dbReference type="InterPro" id="IPR050330">
    <property type="entry name" value="Bact_OuterMem_StrucFunc"/>
</dbReference>
<evidence type="ECO:0000256" key="5">
    <source>
        <dbReference type="PROSITE-ProRule" id="PRU00473"/>
    </source>
</evidence>
<dbReference type="AlphaFoldDB" id="A0AAU7MV20"/>
<feature type="domain" description="OmpA-like" evidence="6">
    <location>
        <begin position="519"/>
        <end position="638"/>
    </location>
</feature>
<evidence type="ECO:0000256" key="4">
    <source>
        <dbReference type="PROSITE-ProRule" id="PRU00339"/>
    </source>
</evidence>
<evidence type="ECO:0000256" key="3">
    <source>
        <dbReference type="ARBA" id="ARBA00023237"/>
    </source>
</evidence>
<dbReference type="InterPro" id="IPR011042">
    <property type="entry name" value="6-blade_b-propeller_TolB-like"/>
</dbReference>
<dbReference type="EMBL" id="CP157804">
    <property type="protein sequence ID" value="XBQ22096.1"/>
    <property type="molecule type" value="Genomic_DNA"/>
</dbReference>
<dbReference type="Pfam" id="PF00691">
    <property type="entry name" value="OmpA"/>
    <property type="match status" value="1"/>
</dbReference>
<accession>A0AAU7MV20</accession>
<dbReference type="Gene3D" id="2.60.40.1120">
    <property type="entry name" value="Carboxypeptidase-like, regulatory domain"/>
    <property type="match status" value="1"/>
</dbReference>
<dbReference type="PANTHER" id="PTHR30329:SF21">
    <property type="entry name" value="LIPOPROTEIN YIAD-RELATED"/>
    <property type="match status" value="1"/>
</dbReference>
<dbReference type="SUPFAM" id="SSF103088">
    <property type="entry name" value="OmpA-like"/>
    <property type="match status" value="1"/>
</dbReference>
<dbReference type="RefSeq" id="WP_349351140.1">
    <property type="nucleotide sequence ID" value="NZ_CP157804.1"/>
</dbReference>
<dbReference type="Pfam" id="PF13620">
    <property type="entry name" value="CarboxypepD_reg"/>
    <property type="match status" value="1"/>
</dbReference>
<dbReference type="Gene3D" id="1.25.40.10">
    <property type="entry name" value="Tetratricopeptide repeat domain"/>
    <property type="match status" value="1"/>
</dbReference>
<dbReference type="InterPro" id="IPR006664">
    <property type="entry name" value="OMP_bac"/>
</dbReference>
<dbReference type="Gene3D" id="2.120.10.30">
    <property type="entry name" value="TolB, C-terminal domain"/>
    <property type="match status" value="1"/>
</dbReference>
<sequence>MNSKNIIYILYAICTLQVGLAQESKIKKANEDFFNFDYIDARKIYLSVVEDGYSSAQVYKKLGDTYYFNSEYADAATWYLKLVDTYPNEVESEYYYRAAQSLKSIGKLEESKSLMEKYMETSGATYPNWDTYQYLASTQNNQYQVKNITDGMNGSDFGPSYYGDKIVFASSSIDTEGSKIHDWNGLPYLDLFEAEIDENGQLKNIKKLEGDINSPYHESSAVFTKDGKTIYFTRNNYINGKKKRGKERLVTLKIYRASLQEDGSWGNVVELPFNEDSFSTAHPALNPEENRLYFSSNRNGSLGASDIWYVDILGNGNYGQPVNLGSKINTKQRESFPFISKTGDLYFASDGHTGLGGLDIFVVSLNETGPYPTVTNLKKPINSNLDDFGYVMDETGKIGYISSNRFGDQGSSSDDILAFTADCKITIHGMVTDAKTGAPLQGSDVVLLDSSSKVVAQKVVDANGRYDFGPLADCNDQYAVRASFAEKEYEPSETVVQTQSGVDSMEVNLQLTPPDCPVDDLGCRLSLQPIYFDFDKHNIRPDAEVELAKILNAMEAYPQLNIHIESHTDSRGNDAYNMQLSERRAKSTLEWLVSKGIDRNRLSAKGYGESQLINNCSNGVNCSQEEHQLNRRSMFIIK</sequence>
<dbReference type="CDD" id="cd07185">
    <property type="entry name" value="OmpA_C-like"/>
    <property type="match status" value="1"/>
</dbReference>
<dbReference type="SUPFAM" id="SSF49478">
    <property type="entry name" value="Cna protein B-type domain"/>
    <property type="match status" value="1"/>
</dbReference>
<keyword evidence="2 5" id="KW-0472">Membrane</keyword>
<evidence type="ECO:0000259" key="6">
    <source>
        <dbReference type="PROSITE" id="PS51123"/>
    </source>
</evidence>
<reference evidence="7" key="1">
    <citation type="submission" date="2024-05" db="EMBL/GenBank/DDBJ databases">
        <title>Draft Genome Sequences of Flagellimonas sp. MMG031 and Marinobacter sp. MMG032 Isolated from the dinoflagellate Symbiodinium pilosum.</title>
        <authorList>
            <person name="Shikuma N.J."/>
            <person name="Farrell M.V."/>
        </authorList>
    </citation>
    <scope>NUCLEOTIDE SEQUENCE</scope>
    <source>
        <strain evidence="7">MMG031</strain>
    </source>
</reference>
<dbReference type="InterPro" id="IPR011990">
    <property type="entry name" value="TPR-like_helical_dom_sf"/>
</dbReference>
<organism evidence="7">
    <name type="scientific">Flagellimonas sp. MMG031</name>
    <dbReference type="NCBI Taxonomy" id="3158549"/>
    <lineage>
        <taxon>Bacteria</taxon>
        <taxon>Pseudomonadati</taxon>
        <taxon>Bacteroidota</taxon>
        <taxon>Flavobacteriia</taxon>
        <taxon>Flavobacteriales</taxon>
        <taxon>Flavobacteriaceae</taxon>
        <taxon>Flagellimonas</taxon>
    </lineage>
</organism>
<gene>
    <name evidence="7" type="ORF">ABNE31_10850</name>
</gene>
<dbReference type="InterPro" id="IPR011659">
    <property type="entry name" value="WD40"/>
</dbReference>
<name>A0AAU7MV20_9FLAO</name>
<protein>
    <submittedName>
        <fullName evidence="7">OmpA family protein</fullName>
    </submittedName>
</protein>